<dbReference type="EMBL" id="BMAV01024055">
    <property type="protein sequence ID" value="GFS29745.1"/>
    <property type="molecule type" value="Genomic_DNA"/>
</dbReference>
<organism evidence="11 12">
    <name type="scientific">Trichonephila inaurata madagascariensis</name>
    <dbReference type="NCBI Taxonomy" id="2747483"/>
    <lineage>
        <taxon>Eukaryota</taxon>
        <taxon>Metazoa</taxon>
        <taxon>Ecdysozoa</taxon>
        <taxon>Arthropoda</taxon>
        <taxon>Chelicerata</taxon>
        <taxon>Arachnida</taxon>
        <taxon>Araneae</taxon>
        <taxon>Araneomorphae</taxon>
        <taxon>Entelegynae</taxon>
        <taxon>Araneoidea</taxon>
        <taxon>Nephilidae</taxon>
        <taxon>Trichonephila</taxon>
        <taxon>Trichonephila inaurata</taxon>
    </lineage>
</organism>
<dbReference type="PRINTS" id="PR00385">
    <property type="entry name" value="P450"/>
</dbReference>
<feature type="binding site" description="axial binding residue" evidence="8">
    <location>
        <position position="524"/>
    </location>
    <ligand>
        <name>heme</name>
        <dbReference type="ChEBI" id="CHEBI:30413"/>
    </ligand>
    <ligandPart>
        <name>Fe</name>
        <dbReference type="ChEBI" id="CHEBI:18248"/>
    </ligandPart>
</feature>
<evidence type="ECO:0000313" key="11">
    <source>
        <dbReference type="EMBL" id="GFS29745.1"/>
    </source>
</evidence>
<dbReference type="GO" id="GO:0005506">
    <property type="term" value="F:iron ion binding"/>
    <property type="evidence" value="ECO:0007669"/>
    <property type="project" value="InterPro"/>
</dbReference>
<keyword evidence="3 8" id="KW-0479">Metal-binding</keyword>
<keyword evidence="12" id="KW-1185">Reference proteome</keyword>
<feature type="region of interest" description="Disordered" evidence="10">
    <location>
        <begin position="345"/>
        <end position="365"/>
    </location>
</feature>
<dbReference type="InterPro" id="IPR050705">
    <property type="entry name" value="Cytochrome_P450_3A"/>
</dbReference>
<dbReference type="SUPFAM" id="SSF48264">
    <property type="entry name" value="Cytochrome P450"/>
    <property type="match status" value="1"/>
</dbReference>
<evidence type="ECO:0000256" key="9">
    <source>
        <dbReference type="RuleBase" id="RU000461"/>
    </source>
</evidence>
<keyword evidence="5 8" id="KW-0408">Iron</keyword>
<dbReference type="PANTHER" id="PTHR24302">
    <property type="entry name" value="CYTOCHROME P450 FAMILY 3"/>
    <property type="match status" value="1"/>
</dbReference>
<sequence length="580" mass="65759">MGHFIKRRKYQDDTRLQSIVQPSSFLRPRFFSPGSVSPFVARSSSLYIGPTAGSRMSGSTCFQVQAVDPYTHIELSKVKFQIVVTVKNLTLLTIIRFQNKVHNKVSKKSKNYYVGTKPVVLIADVDLLKKIQVSDFHKFVNRANVFRGGPERRTGKEKRVEGFSQHLVALRDKRWKEIRSIITPSFTASKMKQMAPIMNSAIDSLVENVEKKSASGEPFDMYPLFQGLTMDVIGRTAFGIHTDSQNNPNDPLLRSSKVLLENDIRNPLALLAISFRSLETVWTWLGRLRLTVKNKGTNPVKELIESVKKVIAIRRDKKESRRPDLLQLMIDAEIDDLKNITSEELTASGGTDNRENQSKSSSSNKLIRRMTDADILDNSVIFFIAAYETTSTALAFTTHLLLHYPEAQEKIRAEVQNLIDTEGELDYYSVNKLQYLDQVLHESLRMYPPVYLFISRECGEDVDLGKIKLKKGTAIQVPAYHIHRDPELWGPDVDEFKPERFSPENKSKIHPMAFQAFGAGPRNCVGMRFAFMEAKLALARLLSKYKLQACSRTDNKEITLFIKAAGLNPKKGIWTTAIPV</sequence>
<dbReference type="InterPro" id="IPR017972">
    <property type="entry name" value="Cyt_P450_CS"/>
</dbReference>
<dbReference type="GO" id="GO:0020037">
    <property type="term" value="F:heme binding"/>
    <property type="evidence" value="ECO:0007669"/>
    <property type="project" value="InterPro"/>
</dbReference>
<evidence type="ECO:0000256" key="1">
    <source>
        <dbReference type="ARBA" id="ARBA00010617"/>
    </source>
</evidence>
<evidence type="ECO:0000256" key="4">
    <source>
        <dbReference type="ARBA" id="ARBA00023002"/>
    </source>
</evidence>
<proteinExistence type="inferred from homology"/>
<comment type="function">
    <text evidence="7">Cytochromes P450 are a group of heme-thiolate monooxygenases. They oxidize a variety of structurally unrelated compounds, including steroids, fatty acids, and xenobiotics.</text>
</comment>
<comment type="similarity">
    <text evidence="1 9">Belongs to the cytochrome P450 family.</text>
</comment>
<evidence type="ECO:0000256" key="3">
    <source>
        <dbReference type="ARBA" id="ARBA00022723"/>
    </source>
</evidence>
<evidence type="ECO:0000313" key="12">
    <source>
        <dbReference type="Proteomes" id="UP000886998"/>
    </source>
</evidence>
<name>A0A8X6I499_9ARAC</name>
<reference evidence="11" key="1">
    <citation type="submission" date="2020-08" db="EMBL/GenBank/DDBJ databases">
        <title>Multicomponent nature underlies the extraordinary mechanical properties of spider dragline silk.</title>
        <authorList>
            <person name="Kono N."/>
            <person name="Nakamura H."/>
            <person name="Mori M."/>
            <person name="Yoshida Y."/>
            <person name="Ohtoshi R."/>
            <person name="Malay A.D."/>
            <person name="Moran D.A.P."/>
            <person name="Tomita M."/>
            <person name="Numata K."/>
            <person name="Arakawa K."/>
        </authorList>
    </citation>
    <scope>NUCLEOTIDE SEQUENCE</scope>
</reference>
<dbReference type="InterPro" id="IPR001128">
    <property type="entry name" value="Cyt_P450"/>
</dbReference>
<keyword evidence="2 8" id="KW-0349">Heme</keyword>
<evidence type="ECO:0000256" key="5">
    <source>
        <dbReference type="ARBA" id="ARBA00023004"/>
    </source>
</evidence>
<comment type="caution">
    <text evidence="11">The sequence shown here is derived from an EMBL/GenBank/DDBJ whole genome shotgun (WGS) entry which is preliminary data.</text>
</comment>
<evidence type="ECO:0000256" key="2">
    <source>
        <dbReference type="ARBA" id="ARBA00022617"/>
    </source>
</evidence>
<dbReference type="PROSITE" id="PS00086">
    <property type="entry name" value="CYTOCHROME_P450"/>
    <property type="match status" value="1"/>
</dbReference>
<dbReference type="Proteomes" id="UP000886998">
    <property type="component" value="Unassembled WGS sequence"/>
</dbReference>
<gene>
    <name evidence="11" type="primary">Cyp3a9</name>
    <name evidence="11" type="ORF">TNIN_476071</name>
</gene>
<dbReference type="GO" id="GO:0008395">
    <property type="term" value="F:steroid hydroxylase activity"/>
    <property type="evidence" value="ECO:0007669"/>
    <property type="project" value="TreeGrafter"/>
</dbReference>
<comment type="cofactor">
    <cofactor evidence="8">
        <name>heme</name>
        <dbReference type="ChEBI" id="CHEBI:30413"/>
    </cofactor>
</comment>
<dbReference type="PANTHER" id="PTHR24302:SF15">
    <property type="entry name" value="FATTY-ACID PEROXYGENASE"/>
    <property type="match status" value="1"/>
</dbReference>
<keyword evidence="6 9" id="KW-0503">Monooxygenase</keyword>
<protein>
    <submittedName>
        <fullName evidence="11">Cytochrome P450 3A9</fullName>
    </submittedName>
</protein>
<dbReference type="Pfam" id="PF00067">
    <property type="entry name" value="p450"/>
    <property type="match status" value="1"/>
</dbReference>
<evidence type="ECO:0000256" key="8">
    <source>
        <dbReference type="PIRSR" id="PIRSR602401-1"/>
    </source>
</evidence>
<accession>A0A8X6I499</accession>
<evidence type="ECO:0000256" key="6">
    <source>
        <dbReference type="ARBA" id="ARBA00023033"/>
    </source>
</evidence>
<evidence type="ECO:0000256" key="10">
    <source>
        <dbReference type="SAM" id="MobiDB-lite"/>
    </source>
</evidence>
<evidence type="ECO:0000256" key="7">
    <source>
        <dbReference type="ARBA" id="ARBA00043906"/>
    </source>
</evidence>
<dbReference type="Gene3D" id="1.10.630.10">
    <property type="entry name" value="Cytochrome P450"/>
    <property type="match status" value="1"/>
</dbReference>
<dbReference type="AlphaFoldDB" id="A0A8X6I499"/>
<dbReference type="PRINTS" id="PR00463">
    <property type="entry name" value="EP450I"/>
</dbReference>
<dbReference type="InterPro" id="IPR002401">
    <property type="entry name" value="Cyt_P450_E_grp-I"/>
</dbReference>
<dbReference type="CDD" id="cd11055">
    <property type="entry name" value="CYP3A-like"/>
    <property type="match status" value="1"/>
</dbReference>
<keyword evidence="4 9" id="KW-0560">Oxidoreductase</keyword>
<dbReference type="OrthoDB" id="6419533at2759"/>
<dbReference type="InterPro" id="IPR036396">
    <property type="entry name" value="Cyt_P450_sf"/>
</dbReference>
<dbReference type="GO" id="GO:0016705">
    <property type="term" value="F:oxidoreductase activity, acting on paired donors, with incorporation or reduction of molecular oxygen"/>
    <property type="evidence" value="ECO:0007669"/>
    <property type="project" value="InterPro"/>
</dbReference>